<dbReference type="EMBL" id="SRLO01000462">
    <property type="protein sequence ID" value="TNN55214.1"/>
    <property type="molecule type" value="Genomic_DNA"/>
</dbReference>
<keyword evidence="2" id="KW-0812">Transmembrane</keyword>
<proteinExistence type="predicted"/>
<evidence type="ECO:0000256" key="2">
    <source>
        <dbReference type="SAM" id="Phobius"/>
    </source>
</evidence>
<keyword evidence="2" id="KW-1133">Transmembrane helix</keyword>
<feature type="compositionally biased region" description="Basic residues" evidence="1">
    <location>
        <begin position="173"/>
        <end position="190"/>
    </location>
</feature>
<evidence type="ECO:0000313" key="4">
    <source>
        <dbReference type="Proteomes" id="UP000314294"/>
    </source>
</evidence>
<keyword evidence="2" id="KW-0472">Membrane</keyword>
<feature type="compositionally biased region" description="Low complexity" evidence="1">
    <location>
        <begin position="232"/>
        <end position="256"/>
    </location>
</feature>
<feature type="compositionally biased region" description="Low complexity" evidence="1">
    <location>
        <begin position="204"/>
        <end position="225"/>
    </location>
</feature>
<feature type="region of interest" description="Disordered" evidence="1">
    <location>
        <begin position="1"/>
        <end position="24"/>
    </location>
</feature>
<evidence type="ECO:0000256" key="1">
    <source>
        <dbReference type="SAM" id="MobiDB-lite"/>
    </source>
</evidence>
<comment type="caution">
    <text evidence="3">The sequence shown here is derived from an EMBL/GenBank/DDBJ whole genome shotgun (WGS) entry which is preliminary data.</text>
</comment>
<dbReference type="AlphaFoldDB" id="A0A4Z2GRC6"/>
<keyword evidence="4" id="KW-1185">Reference proteome</keyword>
<name>A0A4Z2GRC6_9TELE</name>
<feature type="transmembrane region" description="Helical" evidence="2">
    <location>
        <begin position="108"/>
        <end position="129"/>
    </location>
</feature>
<protein>
    <submittedName>
        <fullName evidence="3">Uncharacterized protein</fullName>
    </submittedName>
</protein>
<accession>A0A4Z2GRC6</accession>
<evidence type="ECO:0000313" key="3">
    <source>
        <dbReference type="EMBL" id="TNN55214.1"/>
    </source>
</evidence>
<reference evidence="3 4" key="1">
    <citation type="submission" date="2019-03" db="EMBL/GenBank/DDBJ databases">
        <title>First draft genome of Liparis tanakae, snailfish: a comprehensive survey of snailfish specific genes.</title>
        <authorList>
            <person name="Kim W."/>
            <person name="Song I."/>
            <person name="Jeong J.-H."/>
            <person name="Kim D."/>
            <person name="Kim S."/>
            <person name="Ryu S."/>
            <person name="Song J.Y."/>
            <person name="Lee S.K."/>
        </authorList>
    </citation>
    <scope>NUCLEOTIDE SEQUENCE [LARGE SCALE GENOMIC DNA]</scope>
    <source>
        <tissue evidence="3">Muscle</tissue>
    </source>
</reference>
<gene>
    <name evidence="3" type="ORF">EYF80_034567</name>
</gene>
<dbReference type="Proteomes" id="UP000314294">
    <property type="component" value="Unassembled WGS sequence"/>
</dbReference>
<sequence length="265" mass="28661">MSTAVEYSCGDTNKHSGSRQKTQSRRVRLKSFTAGAGRAMVLISRKEVMGKPSFSFSIFNLFKATISSAKQESLHGRDRGRIRDVVFFGGRGARVSLRLRGDVTLNHAILLFLVGLDVVVVVLLFLLLLLLPLHFHAHVLAALLGVVIEAGRLWHYGEESEISSGSERDIRVKRERRKGRKNGKEGRKKRGEATELKPRCRGTGAAAAAAGEELPPALPALCSDLPEPETDPSPSSSSSPSLWLLDSSSSSSSSSEPDPDAEQSG</sequence>
<feature type="region of interest" description="Disordered" evidence="1">
    <location>
        <begin position="165"/>
        <end position="265"/>
    </location>
</feature>
<organism evidence="3 4">
    <name type="scientific">Liparis tanakae</name>
    <name type="common">Tanaka's snailfish</name>
    <dbReference type="NCBI Taxonomy" id="230148"/>
    <lineage>
        <taxon>Eukaryota</taxon>
        <taxon>Metazoa</taxon>
        <taxon>Chordata</taxon>
        <taxon>Craniata</taxon>
        <taxon>Vertebrata</taxon>
        <taxon>Euteleostomi</taxon>
        <taxon>Actinopterygii</taxon>
        <taxon>Neopterygii</taxon>
        <taxon>Teleostei</taxon>
        <taxon>Neoteleostei</taxon>
        <taxon>Acanthomorphata</taxon>
        <taxon>Eupercaria</taxon>
        <taxon>Perciformes</taxon>
        <taxon>Cottioidei</taxon>
        <taxon>Cottales</taxon>
        <taxon>Liparidae</taxon>
        <taxon>Liparis</taxon>
    </lineage>
</organism>